<comment type="caution">
    <text evidence="2">The sequence shown here is derived from an EMBL/GenBank/DDBJ whole genome shotgun (WGS) entry which is preliminary data.</text>
</comment>
<sequence length="121" mass="13263">MFSLLLTSALIVLMYVLSNVLSDRAHPVQGVEACLCSLNEPSTGLFSTHDGRHVKMLRPLTHPQAGPQCRDSNCWLNDPPDIKTVIVPLGHCGDSASRTMHAAQHQSDQRSCLPSPYLFIV</sequence>
<organism evidence="2 3">
    <name type="scientific">Elysia crispata</name>
    <name type="common">lettuce slug</name>
    <dbReference type="NCBI Taxonomy" id="231223"/>
    <lineage>
        <taxon>Eukaryota</taxon>
        <taxon>Metazoa</taxon>
        <taxon>Spiralia</taxon>
        <taxon>Lophotrochozoa</taxon>
        <taxon>Mollusca</taxon>
        <taxon>Gastropoda</taxon>
        <taxon>Heterobranchia</taxon>
        <taxon>Euthyneura</taxon>
        <taxon>Panpulmonata</taxon>
        <taxon>Sacoglossa</taxon>
        <taxon>Placobranchoidea</taxon>
        <taxon>Plakobranchidae</taxon>
        <taxon>Elysia</taxon>
    </lineage>
</organism>
<evidence type="ECO:0008006" key="4">
    <source>
        <dbReference type="Google" id="ProtNLM"/>
    </source>
</evidence>
<keyword evidence="3" id="KW-1185">Reference proteome</keyword>
<evidence type="ECO:0000313" key="2">
    <source>
        <dbReference type="EMBL" id="KAK3793898.1"/>
    </source>
</evidence>
<evidence type="ECO:0000256" key="1">
    <source>
        <dbReference type="SAM" id="SignalP"/>
    </source>
</evidence>
<dbReference type="EMBL" id="JAWDGP010001166">
    <property type="protein sequence ID" value="KAK3793898.1"/>
    <property type="molecule type" value="Genomic_DNA"/>
</dbReference>
<protein>
    <recommendedName>
        <fullName evidence="4">Secreted protein</fullName>
    </recommendedName>
</protein>
<gene>
    <name evidence="2" type="ORF">RRG08_033474</name>
</gene>
<name>A0AAE1ATZ0_9GAST</name>
<dbReference type="Proteomes" id="UP001283361">
    <property type="component" value="Unassembled WGS sequence"/>
</dbReference>
<evidence type="ECO:0000313" key="3">
    <source>
        <dbReference type="Proteomes" id="UP001283361"/>
    </source>
</evidence>
<feature type="chain" id="PRO_5042158515" description="Secreted protein" evidence="1">
    <location>
        <begin position="23"/>
        <end position="121"/>
    </location>
</feature>
<reference evidence="2" key="1">
    <citation type="journal article" date="2023" name="G3 (Bethesda)">
        <title>A reference genome for the long-term kleptoplast-retaining sea slug Elysia crispata morphotype clarki.</title>
        <authorList>
            <person name="Eastman K.E."/>
            <person name="Pendleton A.L."/>
            <person name="Shaikh M.A."/>
            <person name="Suttiyut T."/>
            <person name="Ogas R."/>
            <person name="Tomko P."/>
            <person name="Gavelis G."/>
            <person name="Widhalm J.R."/>
            <person name="Wisecaver J.H."/>
        </authorList>
    </citation>
    <scope>NUCLEOTIDE SEQUENCE</scope>
    <source>
        <strain evidence="2">ECLA1</strain>
    </source>
</reference>
<keyword evidence="1" id="KW-0732">Signal</keyword>
<dbReference type="AlphaFoldDB" id="A0AAE1ATZ0"/>
<proteinExistence type="predicted"/>
<accession>A0AAE1ATZ0</accession>
<feature type="signal peptide" evidence="1">
    <location>
        <begin position="1"/>
        <end position="22"/>
    </location>
</feature>